<feature type="chain" id="PRO_5036158903" evidence="1">
    <location>
        <begin position="24"/>
        <end position="80"/>
    </location>
</feature>
<dbReference type="PROSITE" id="PS01138">
    <property type="entry name" value="SCORP_SHORT_TOXIN"/>
    <property type="match status" value="1"/>
</dbReference>
<proteinExistence type="predicted"/>
<evidence type="ECO:0000313" key="3">
    <source>
        <dbReference type="EMBL" id="VYS68085.1"/>
    </source>
</evidence>
<name>A0A654G4K1_ARATH</name>
<dbReference type="EMBL" id="CACSHJ010000096">
    <property type="protein sequence ID" value="CAA0405134.1"/>
    <property type="molecule type" value="Genomic_DNA"/>
</dbReference>
<evidence type="ECO:0000313" key="2">
    <source>
        <dbReference type="EMBL" id="CAA0405134.1"/>
    </source>
</evidence>
<sequence>MTISKKMLIVFVLTIFVVSFGHCSDSFPGLGLKKQAHKQCYSPDLCTGGDSKCDICCVLISGVYYGKCIQSKCHCLIKTK</sequence>
<dbReference type="ExpressionAtlas" id="A0A654G4K1">
    <property type="expression patterns" value="baseline"/>
</dbReference>
<feature type="signal peptide" evidence="1">
    <location>
        <begin position="1"/>
        <end position="23"/>
    </location>
</feature>
<dbReference type="EMBL" id="CACRSJ010000110">
    <property type="protein sequence ID" value="VYS68085.1"/>
    <property type="molecule type" value="Genomic_DNA"/>
</dbReference>
<evidence type="ECO:0000313" key="5">
    <source>
        <dbReference type="Proteomes" id="UP000434276"/>
    </source>
</evidence>
<evidence type="ECO:0000256" key="1">
    <source>
        <dbReference type="SAM" id="SignalP"/>
    </source>
</evidence>
<reference evidence="3 4" key="1">
    <citation type="submission" date="2019-11" db="EMBL/GenBank/DDBJ databases">
        <authorList>
            <person name="Jiao W.-B."/>
            <person name="Schneeberger K."/>
        </authorList>
    </citation>
    <scope>NUCLEOTIDE SEQUENCE [LARGE SCALE GENOMIC DNA]</scope>
    <source>
        <strain evidence="4">cv. An-1</strain>
        <strain evidence="5">cv. C24</strain>
    </source>
</reference>
<accession>A0A654G4K1</accession>
<keyword evidence="1" id="KW-0732">Signal</keyword>
<dbReference type="Proteomes" id="UP000426265">
    <property type="component" value="Unassembled WGS sequence"/>
</dbReference>
<gene>
    <name evidence="3" type="ORF">AN1_LOCUS23479</name>
    <name evidence="2" type="ORF">C24_LOCUS23357</name>
</gene>
<dbReference type="Proteomes" id="UP000434276">
    <property type="component" value="Unassembled WGS sequence"/>
</dbReference>
<organism evidence="3 4">
    <name type="scientific">Arabidopsis thaliana</name>
    <name type="common">Mouse-ear cress</name>
    <dbReference type="NCBI Taxonomy" id="3702"/>
    <lineage>
        <taxon>Eukaryota</taxon>
        <taxon>Viridiplantae</taxon>
        <taxon>Streptophyta</taxon>
        <taxon>Embryophyta</taxon>
        <taxon>Tracheophyta</taxon>
        <taxon>Spermatophyta</taxon>
        <taxon>Magnoliopsida</taxon>
        <taxon>eudicotyledons</taxon>
        <taxon>Gunneridae</taxon>
        <taxon>Pentapetalae</taxon>
        <taxon>rosids</taxon>
        <taxon>malvids</taxon>
        <taxon>Brassicales</taxon>
        <taxon>Brassicaceae</taxon>
        <taxon>Camelineae</taxon>
        <taxon>Arabidopsis</taxon>
    </lineage>
</organism>
<evidence type="ECO:0000313" key="4">
    <source>
        <dbReference type="Proteomes" id="UP000426265"/>
    </source>
</evidence>
<protein>
    <submittedName>
        <fullName evidence="3">Uncharacterized protein</fullName>
    </submittedName>
</protein>
<accession>A0A5S9Y809</accession>
<dbReference type="OrthoDB" id="1035258at2759"/>
<dbReference type="AlphaFoldDB" id="A0A654G4K1"/>